<comment type="caution">
    <text evidence="2">The sequence shown here is derived from an EMBL/GenBank/DDBJ whole genome shotgun (WGS) entry which is preliminary data.</text>
</comment>
<keyword evidence="3" id="KW-1185">Reference proteome</keyword>
<keyword evidence="1" id="KW-0812">Transmembrane</keyword>
<accession>M5RAG1</accession>
<protein>
    <submittedName>
        <fullName evidence="2">Uncharacterized protein</fullName>
    </submittedName>
</protein>
<evidence type="ECO:0000313" key="2">
    <source>
        <dbReference type="EMBL" id="EMI16488.1"/>
    </source>
</evidence>
<dbReference type="RefSeq" id="WP_008706544.1">
    <property type="nucleotide sequence ID" value="NZ_ANOG01000952.1"/>
</dbReference>
<reference evidence="2 3" key="1">
    <citation type="journal article" date="2013" name="Mar. Genomics">
        <title>Expression of sulfatases in Rhodopirellula baltica and the diversity of sulfatases in the genus Rhodopirellula.</title>
        <authorList>
            <person name="Wegner C.E."/>
            <person name="Richter-Heitmann T."/>
            <person name="Klindworth A."/>
            <person name="Klockow C."/>
            <person name="Richter M."/>
            <person name="Achstetter T."/>
            <person name="Glockner F.O."/>
            <person name="Harder J."/>
        </authorList>
    </citation>
    <scope>NUCLEOTIDE SEQUENCE [LARGE SCALE GENOMIC DNA]</scope>
    <source>
        <strain evidence="2 3">SM1</strain>
    </source>
</reference>
<sequence length="54" mass="5968">MLNRDVSRPYIYSAFSVACFAVGYFVFGAIGSLVAYGVGMMLAIFVLIQQIRKL</sequence>
<proteinExistence type="predicted"/>
<dbReference type="EMBL" id="ANOG01000952">
    <property type="protein sequence ID" value="EMI16488.1"/>
    <property type="molecule type" value="Genomic_DNA"/>
</dbReference>
<feature type="transmembrane region" description="Helical" evidence="1">
    <location>
        <begin position="9"/>
        <end position="27"/>
    </location>
</feature>
<keyword evidence="1" id="KW-0472">Membrane</keyword>
<keyword evidence="1" id="KW-1133">Transmembrane helix</keyword>
<name>M5RAG1_9BACT</name>
<dbReference type="PROSITE" id="PS51257">
    <property type="entry name" value="PROKAR_LIPOPROTEIN"/>
    <property type="match status" value="1"/>
</dbReference>
<dbReference type="AlphaFoldDB" id="M5RAG1"/>
<dbReference type="PATRIC" id="fig|1265738.3.peg.6568"/>
<evidence type="ECO:0000313" key="3">
    <source>
        <dbReference type="Proteomes" id="UP000011991"/>
    </source>
</evidence>
<gene>
    <name evidence="2" type="ORF">RMSM_06582</name>
</gene>
<dbReference type="Proteomes" id="UP000011991">
    <property type="component" value="Unassembled WGS sequence"/>
</dbReference>
<evidence type="ECO:0000256" key="1">
    <source>
        <dbReference type="SAM" id="Phobius"/>
    </source>
</evidence>
<organism evidence="2 3">
    <name type="scientific">Rhodopirellula maiorica SM1</name>
    <dbReference type="NCBI Taxonomy" id="1265738"/>
    <lineage>
        <taxon>Bacteria</taxon>
        <taxon>Pseudomonadati</taxon>
        <taxon>Planctomycetota</taxon>
        <taxon>Planctomycetia</taxon>
        <taxon>Pirellulales</taxon>
        <taxon>Pirellulaceae</taxon>
        <taxon>Novipirellula</taxon>
    </lineage>
</organism>